<dbReference type="Proteomes" id="UP000500857">
    <property type="component" value="Chromosome"/>
</dbReference>
<reference evidence="1 2" key="1">
    <citation type="submission" date="2020-04" db="EMBL/GenBank/DDBJ databases">
        <authorList>
            <person name="Basu S."/>
            <person name="Maruthanayagam V."/>
            <person name="Chakraborty S."/>
            <person name="Pramanik A."/>
            <person name="Mukherjee J."/>
            <person name="Brink B."/>
        </authorList>
    </citation>
    <scope>NUCLEOTIDE SEQUENCE [LARGE SCALE GENOMIC DNA]</scope>
    <source>
        <strain evidence="1 2">AP17</strain>
    </source>
</reference>
<keyword evidence="2" id="KW-1185">Reference proteome</keyword>
<protein>
    <submittedName>
        <fullName evidence="1">Uncharacterized protein</fullName>
    </submittedName>
</protein>
<accession>A0A6H1TZH1</accession>
<name>A0A6H1TZH1_9CYAN</name>
<dbReference type="EMBL" id="CP051167">
    <property type="protein sequence ID" value="QIZ71981.1"/>
    <property type="molecule type" value="Genomic_DNA"/>
</dbReference>
<dbReference type="KEGG" id="oxy:HCG48_16475"/>
<evidence type="ECO:0000313" key="1">
    <source>
        <dbReference type="EMBL" id="QIZ71981.1"/>
    </source>
</evidence>
<dbReference type="AlphaFoldDB" id="A0A6H1TZH1"/>
<proteinExistence type="predicted"/>
<organism evidence="1 2">
    <name type="scientific">Oxynema aestuarii AP17</name>
    <dbReference type="NCBI Taxonomy" id="2064643"/>
    <lineage>
        <taxon>Bacteria</taxon>
        <taxon>Bacillati</taxon>
        <taxon>Cyanobacteriota</taxon>
        <taxon>Cyanophyceae</taxon>
        <taxon>Oscillatoriophycideae</taxon>
        <taxon>Oscillatoriales</taxon>
        <taxon>Oscillatoriaceae</taxon>
        <taxon>Oxynema</taxon>
        <taxon>Oxynema aestuarii</taxon>
    </lineage>
</organism>
<gene>
    <name evidence="1" type="ORF">HCG48_16475</name>
</gene>
<dbReference type="RefSeq" id="WP_168570132.1">
    <property type="nucleotide sequence ID" value="NZ_CP051167.1"/>
</dbReference>
<evidence type="ECO:0000313" key="2">
    <source>
        <dbReference type="Proteomes" id="UP000500857"/>
    </source>
</evidence>
<sequence>MGSKEGAKTGAIARVKPPSFPMVGALTGRSRREGRGSIALNVLPGGAIEKSPQFPGGDIPMLEKICYDAYLATWRGG</sequence>